<gene>
    <name evidence="2" type="ORF">MFFC18_08110</name>
</gene>
<proteinExistence type="predicted"/>
<dbReference type="PANTHER" id="PTHR37946">
    <property type="entry name" value="SLL1969 PROTEIN"/>
    <property type="match status" value="1"/>
</dbReference>
<evidence type="ECO:0000313" key="3">
    <source>
        <dbReference type="Proteomes" id="UP000322214"/>
    </source>
</evidence>
<dbReference type="STRING" id="980251.GCA_001642875_02890"/>
<dbReference type="GO" id="GO:0016788">
    <property type="term" value="F:hydrolase activity, acting on ester bonds"/>
    <property type="evidence" value="ECO:0007669"/>
    <property type="project" value="InterPro"/>
</dbReference>
<dbReference type="Gene3D" id="3.40.50.1820">
    <property type="entry name" value="alpha/beta hydrolase"/>
    <property type="match status" value="1"/>
</dbReference>
<reference evidence="2 3" key="1">
    <citation type="submission" date="2019-08" db="EMBL/GenBank/DDBJ databases">
        <title>Deep-cultivation of Planctomycetes and their phenomic and genomic characterization uncovers novel biology.</title>
        <authorList>
            <person name="Wiegand S."/>
            <person name="Jogler M."/>
            <person name="Boedeker C."/>
            <person name="Pinto D."/>
            <person name="Vollmers J."/>
            <person name="Rivas-Marin E."/>
            <person name="Kohn T."/>
            <person name="Peeters S.H."/>
            <person name="Heuer A."/>
            <person name="Rast P."/>
            <person name="Oberbeckmann S."/>
            <person name="Bunk B."/>
            <person name="Jeske O."/>
            <person name="Meyerdierks A."/>
            <person name="Storesund J.E."/>
            <person name="Kallscheuer N."/>
            <person name="Luecker S."/>
            <person name="Lage O.M."/>
            <person name="Pohl T."/>
            <person name="Merkel B.J."/>
            <person name="Hornburger P."/>
            <person name="Mueller R.-W."/>
            <person name="Bruemmer F."/>
            <person name="Labrenz M."/>
            <person name="Spormann A.M."/>
            <person name="Op den Camp H."/>
            <person name="Overmann J."/>
            <person name="Amann R."/>
            <person name="Jetten M.S.M."/>
            <person name="Mascher T."/>
            <person name="Medema M.H."/>
            <person name="Devos D.P."/>
            <person name="Kaster A.-K."/>
            <person name="Ovreas L."/>
            <person name="Rohde M."/>
            <person name="Galperin M.Y."/>
            <person name="Jogler C."/>
        </authorList>
    </citation>
    <scope>NUCLEOTIDE SEQUENCE [LARGE SCALE GENOMIC DNA]</scope>
    <source>
        <strain evidence="2 3">FC18</strain>
    </source>
</reference>
<dbReference type="AlphaFoldDB" id="A0A5B9P7N4"/>
<dbReference type="EMBL" id="CP042912">
    <property type="protein sequence ID" value="QEG20960.1"/>
    <property type="molecule type" value="Genomic_DNA"/>
</dbReference>
<sequence>MNALINSQTQACASTSPMGTSSESEPHIVFIHGIAAPRIVFLYLKWYVARHGFSSRMYGYRSVFKSIPDHADKFTELLQQIDSDPSINQFHIVAHSMGGVVTRQALLKFRPRKLGRFLMLATPNRGSAAARKLSGSIFRFSKTLKQISDEEDSYVRQLEFPDGVEAGAIHADVDRVVTRESSRPAEDVPFCEIASGHNDLLFRKATGDAVVQFLKTGTFA</sequence>
<dbReference type="Pfam" id="PF07819">
    <property type="entry name" value="PGAP1"/>
    <property type="match status" value="1"/>
</dbReference>
<dbReference type="InterPro" id="IPR029058">
    <property type="entry name" value="AB_hydrolase_fold"/>
</dbReference>
<name>A0A5B9P7N4_9BACT</name>
<dbReference type="KEGG" id="mff:MFFC18_08110"/>
<accession>A0A5B9P7N4</accession>
<dbReference type="InterPro" id="IPR012908">
    <property type="entry name" value="PGAP1-ab_dom-like"/>
</dbReference>
<evidence type="ECO:0000259" key="1">
    <source>
        <dbReference type="Pfam" id="PF07819"/>
    </source>
</evidence>
<dbReference type="SUPFAM" id="SSF53474">
    <property type="entry name" value="alpha/beta-Hydrolases"/>
    <property type="match status" value="1"/>
</dbReference>
<dbReference type="Proteomes" id="UP000322214">
    <property type="component" value="Chromosome"/>
</dbReference>
<dbReference type="PANTHER" id="PTHR37946:SF1">
    <property type="entry name" value="SLL1969 PROTEIN"/>
    <property type="match status" value="1"/>
</dbReference>
<keyword evidence="3" id="KW-1185">Reference proteome</keyword>
<dbReference type="RefSeq" id="WP_157665182.1">
    <property type="nucleotide sequence ID" value="NZ_CP042912.1"/>
</dbReference>
<feature type="domain" description="GPI inositol-deacylase PGAP1-like alpha/beta" evidence="1">
    <location>
        <begin position="81"/>
        <end position="201"/>
    </location>
</feature>
<evidence type="ECO:0000313" key="2">
    <source>
        <dbReference type="EMBL" id="QEG20960.1"/>
    </source>
</evidence>
<keyword evidence="2" id="KW-0378">Hydrolase</keyword>
<organism evidence="2 3">
    <name type="scientific">Mariniblastus fucicola</name>
    <dbReference type="NCBI Taxonomy" id="980251"/>
    <lineage>
        <taxon>Bacteria</taxon>
        <taxon>Pseudomonadati</taxon>
        <taxon>Planctomycetota</taxon>
        <taxon>Planctomycetia</taxon>
        <taxon>Pirellulales</taxon>
        <taxon>Pirellulaceae</taxon>
        <taxon>Mariniblastus</taxon>
    </lineage>
</organism>
<protein>
    <submittedName>
        <fullName evidence="2">Alpha/beta hydrolase family protein</fullName>
    </submittedName>
</protein>